<name>A0A7R9P8W6_TIMCA</name>
<feature type="compositionally biased region" description="Polar residues" evidence="1">
    <location>
        <begin position="158"/>
        <end position="171"/>
    </location>
</feature>
<feature type="region of interest" description="Disordered" evidence="1">
    <location>
        <begin position="103"/>
        <end position="131"/>
    </location>
</feature>
<sequence>MLTCHFSTGEPSTHPYTIASNKQTRVFFSHTNMPIPIPTSPRSIRRIQEIVGLIKTEPKNEDGYDTCRLSEIKTELGNALVVLSSTAEDGEIEVRISVGGTGCEAIPRSRSLSSDTPDNRPNPPPLHRGGYSIHSTLATSLHFSGPCEMATTTATLNSKSPLTAELSTSDYSEMESDTDGQGTFTLTSKLKRK</sequence>
<proteinExistence type="predicted"/>
<evidence type="ECO:0000256" key="1">
    <source>
        <dbReference type="SAM" id="MobiDB-lite"/>
    </source>
</evidence>
<organism evidence="2">
    <name type="scientific">Timema californicum</name>
    <name type="common">California timema</name>
    <name type="synonym">Walking stick</name>
    <dbReference type="NCBI Taxonomy" id="61474"/>
    <lineage>
        <taxon>Eukaryota</taxon>
        <taxon>Metazoa</taxon>
        <taxon>Ecdysozoa</taxon>
        <taxon>Arthropoda</taxon>
        <taxon>Hexapoda</taxon>
        <taxon>Insecta</taxon>
        <taxon>Pterygota</taxon>
        <taxon>Neoptera</taxon>
        <taxon>Polyneoptera</taxon>
        <taxon>Phasmatodea</taxon>
        <taxon>Timematodea</taxon>
        <taxon>Timematoidea</taxon>
        <taxon>Timematidae</taxon>
        <taxon>Timema</taxon>
    </lineage>
</organism>
<gene>
    <name evidence="2" type="ORF">TCMB3V08_LOCUS6951</name>
</gene>
<feature type="compositionally biased region" description="Polar residues" evidence="1">
    <location>
        <begin position="179"/>
        <end position="193"/>
    </location>
</feature>
<feature type="region of interest" description="Disordered" evidence="1">
    <location>
        <begin position="158"/>
        <end position="193"/>
    </location>
</feature>
<reference evidence="2" key="1">
    <citation type="submission" date="2020-11" db="EMBL/GenBank/DDBJ databases">
        <authorList>
            <person name="Tran Van P."/>
        </authorList>
    </citation>
    <scope>NUCLEOTIDE SEQUENCE</scope>
</reference>
<dbReference type="AlphaFoldDB" id="A0A7R9P8W6"/>
<protein>
    <submittedName>
        <fullName evidence="2">(California timema) hypothetical protein</fullName>
    </submittedName>
</protein>
<accession>A0A7R9P8W6</accession>
<evidence type="ECO:0000313" key="2">
    <source>
        <dbReference type="EMBL" id="CAD7574334.1"/>
    </source>
</evidence>
<dbReference type="EMBL" id="OE182286">
    <property type="protein sequence ID" value="CAD7574334.1"/>
    <property type="molecule type" value="Genomic_DNA"/>
</dbReference>